<dbReference type="PANTHER" id="PTHR46847">
    <property type="entry name" value="D-ALLOSE-BINDING PERIPLASMIC PROTEIN-RELATED"/>
    <property type="match status" value="1"/>
</dbReference>
<dbReference type="CDD" id="cd06310">
    <property type="entry name" value="PBP1_ABC_sugar_binding-like"/>
    <property type="match status" value="1"/>
</dbReference>
<comment type="similarity">
    <text evidence="2">Belongs to the bacterial solute-binding protein 2 family.</text>
</comment>
<gene>
    <name evidence="5" type="ORF">CCE28_20625</name>
</gene>
<dbReference type="PANTHER" id="PTHR46847:SF1">
    <property type="entry name" value="D-ALLOSE-BINDING PERIPLASMIC PROTEIN-RELATED"/>
    <property type="match status" value="1"/>
</dbReference>
<dbReference type="InterPro" id="IPR028082">
    <property type="entry name" value="Peripla_BP_I"/>
</dbReference>
<dbReference type="Gene3D" id="3.40.50.2300">
    <property type="match status" value="2"/>
</dbReference>
<proteinExistence type="inferred from homology"/>
<dbReference type="Pfam" id="PF13407">
    <property type="entry name" value="Peripla_BP_4"/>
    <property type="match status" value="1"/>
</dbReference>
<dbReference type="RefSeq" id="WP_095135945.1">
    <property type="nucleotide sequence ID" value="NZ_NIBG01000033.1"/>
</dbReference>
<dbReference type="SUPFAM" id="SSF53822">
    <property type="entry name" value="Periplasmic binding protein-like I"/>
    <property type="match status" value="1"/>
</dbReference>
<evidence type="ECO:0000259" key="4">
    <source>
        <dbReference type="Pfam" id="PF13407"/>
    </source>
</evidence>
<accession>A0A267MCV3</accession>
<evidence type="ECO:0000256" key="2">
    <source>
        <dbReference type="ARBA" id="ARBA00007639"/>
    </source>
</evidence>
<keyword evidence="3" id="KW-0732">Signal</keyword>
<evidence type="ECO:0000256" key="1">
    <source>
        <dbReference type="ARBA" id="ARBA00004196"/>
    </source>
</evidence>
<keyword evidence="6" id="KW-1185">Reference proteome</keyword>
<dbReference type="OrthoDB" id="9769193at2"/>
<sequence length="324" mass="36711">MKKRIKLLLLFCIIILIGVIYSGWKKDSEYKESYDSKKYKYKIGVVLKSMDSEYTLSLKSGILGAGEDFKTNSVIVYPRSEIDVKAQNIMIKDLLNSDIDAIVICPCDSTNSKDYMDLAKKRGIPVFSIDTDIYDENEIYIGSDNFHIGELAGQYMHEKIGNEGKVAILSGTLIASPHYQRAEGFKEYIKKNSSLEVVYEDEAYCSFLEGVKKTKEIFDKYPHINGIFSTNATMALGIVDRMEFMKIKREIPIIGVDTQSDSIGKVLDGKIAAMVSQNGYDIAYETIKTVVRYLDGEEINKNIYTKSELITKENAKEYLKIIDK</sequence>
<comment type="caution">
    <text evidence="5">The sequence shown here is derived from an EMBL/GenBank/DDBJ whole genome shotgun (WGS) entry which is preliminary data.</text>
</comment>
<dbReference type="EMBL" id="NIBG01000033">
    <property type="protein sequence ID" value="PAB56640.1"/>
    <property type="molecule type" value="Genomic_DNA"/>
</dbReference>
<name>A0A267MCV3_9FIRM</name>
<feature type="domain" description="Periplasmic binding protein" evidence="4">
    <location>
        <begin position="43"/>
        <end position="298"/>
    </location>
</feature>
<dbReference type="Proteomes" id="UP000216024">
    <property type="component" value="Unassembled WGS sequence"/>
</dbReference>
<evidence type="ECO:0000313" key="6">
    <source>
        <dbReference type="Proteomes" id="UP000216024"/>
    </source>
</evidence>
<evidence type="ECO:0000313" key="5">
    <source>
        <dbReference type="EMBL" id="PAB56640.1"/>
    </source>
</evidence>
<dbReference type="GO" id="GO:0030313">
    <property type="term" value="C:cell envelope"/>
    <property type="evidence" value="ECO:0007669"/>
    <property type="project" value="UniProtKB-SubCell"/>
</dbReference>
<dbReference type="AlphaFoldDB" id="A0A267MCV3"/>
<protein>
    <recommendedName>
        <fullName evidence="4">Periplasmic binding protein domain-containing protein</fullName>
    </recommendedName>
</protein>
<evidence type="ECO:0000256" key="3">
    <source>
        <dbReference type="ARBA" id="ARBA00022729"/>
    </source>
</evidence>
<organism evidence="5 6">
    <name type="scientific">Anaeromicrobium sediminis</name>
    <dbReference type="NCBI Taxonomy" id="1478221"/>
    <lineage>
        <taxon>Bacteria</taxon>
        <taxon>Bacillati</taxon>
        <taxon>Bacillota</taxon>
        <taxon>Clostridia</taxon>
        <taxon>Peptostreptococcales</taxon>
        <taxon>Thermotaleaceae</taxon>
        <taxon>Anaeromicrobium</taxon>
    </lineage>
</organism>
<dbReference type="InterPro" id="IPR025997">
    <property type="entry name" value="SBP_2_dom"/>
</dbReference>
<dbReference type="GO" id="GO:0030246">
    <property type="term" value="F:carbohydrate binding"/>
    <property type="evidence" value="ECO:0007669"/>
    <property type="project" value="UniProtKB-ARBA"/>
</dbReference>
<comment type="subcellular location">
    <subcellularLocation>
        <location evidence="1">Cell envelope</location>
    </subcellularLocation>
</comment>
<reference evidence="5 6" key="1">
    <citation type="submission" date="2017-06" db="EMBL/GenBank/DDBJ databases">
        <title>Draft genome sequence of anaerobic fermentative bacterium Anaeromicrobium sediminis DY2726D isolated from West Pacific Ocean sediments.</title>
        <authorList>
            <person name="Zeng X."/>
        </authorList>
    </citation>
    <scope>NUCLEOTIDE SEQUENCE [LARGE SCALE GENOMIC DNA]</scope>
    <source>
        <strain evidence="5 6">DY2726D</strain>
    </source>
</reference>